<reference evidence="2 3" key="1">
    <citation type="submission" date="2013-09" db="EMBL/GenBank/DDBJ databases">
        <title>Biodegradation of hydrocarbons in the deep terrestrial subsurface : characterization of a microbial consortium composed of two Desulfotomaculum species originating from a deep geological formation.</title>
        <authorList>
            <person name="Aullo T."/>
            <person name="Berlendis S."/>
            <person name="Lascourreges J.-F."/>
            <person name="Dessort D."/>
            <person name="Saint-Laurent S."/>
            <person name="Schraauwers B."/>
            <person name="Mas J."/>
            <person name="Magot M."/>
            <person name="Ranchou-Peyruse A."/>
        </authorList>
    </citation>
    <scope>NUCLEOTIDE SEQUENCE [LARGE SCALE GENOMIC DNA]</scope>
    <source>
        <strain evidence="2 3">Bs107</strain>
    </source>
</reference>
<dbReference type="AlphaFoldDB" id="A0A2C6MEM6"/>
<name>A0A2C6MEM6_9FIRM</name>
<accession>A0A2C6MEM6</accession>
<dbReference type="Proteomes" id="UP000222564">
    <property type="component" value="Unassembled WGS sequence"/>
</dbReference>
<organism evidence="2 3">
    <name type="scientific">Desulforamulus profundi</name>
    <dbReference type="NCBI Taxonomy" id="1383067"/>
    <lineage>
        <taxon>Bacteria</taxon>
        <taxon>Bacillati</taxon>
        <taxon>Bacillota</taxon>
        <taxon>Clostridia</taxon>
        <taxon>Eubacteriales</taxon>
        <taxon>Peptococcaceae</taxon>
        <taxon>Desulforamulus</taxon>
    </lineage>
</organism>
<dbReference type="RefSeq" id="WP_180261092.1">
    <property type="nucleotide sequence ID" value="NZ_AWQQ01000080.1"/>
</dbReference>
<feature type="transmembrane region" description="Helical" evidence="1">
    <location>
        <begin position="12"/>
        <end position="31"/>
    </location>
</feature>
<keyword evidence="1" id="KW-0472">Membrane</keyword>
<evidence type="ECO:0000313" key="3">
    <source>
        <dbReference type="Proteomes" id="UP000222564"/>
    </source>
</evidence>
<keyword evidence="3" id="KW-1185">Reference proteome</keyword>
<proteinExistence type="predicted"/>
<evidence type="ECO:0000313" key="2">
    <source>
        <dbReference type="EMBL" id="PHJ37766.1"/>
    </source>
</evidence>
<evidence type="ECO:0000256" key="1">
    <source>
        <dbReference type="SAM" id="Phobius"/>
    </source>
</evidence>
<sequence>MIFASEKQHHAWWVFPTAIAFGVALATFMGAPMGRQVGKAFSVCEQQKSGSKKQ</sequence>
<keyword evidence="1" id="KW-1133">Transmembrane helix</keyword>
<protein>
    <submittedName>
        <fullName evidence="2">Uncharacterized protein</fullName>
    </submittedName>
</protein>
<dbReference type="EMBL" id="AWQQ01000080">
    <property type="protein sequence ID" value="PHJ37766.1"/>
    <property type="molecule type" value="Genomic_DNA"/>
</dbReference>
<gene>
    <name evidence="2" type="ORF">P378_14030</name>
</gene>
<keyword evidence="1" id="KW-0812">Transmembrane</keyword>
<comment type="caution">
    <text evidence="2">The sequence shown here is derived from an EMBL/GenBank/DDBJ whole genome shotgun (WGS) entry which is preliminary data.</text>
</comment>